<dbReference type="InterPro" id="IPR000182">
    <property type="entry name" value="GNAT_dom"/>
</dbReference>
<dbReference type="CDD" id="cd04301">
    <property type="entry name" value="NAT_SF"/>
    <property type="match status" value="1"/>
</dbReference>
<keyword evidence="3" id="KW-1185">Reference proteome</keyword>
<dbReference type="Gene3D" id="3.40.630.30">
    <property type="match status" value="1"/>
</dbReference>
<dbReference type="Proteomes" id="UP001480595">
    <property type="component" value="Unassembled WGS sequence"/>
</dbReference>
<dbReference type="RefSeq" id="XP_066713721.1">
    <property type="nucleotide sequence ID" value="XM_066860132.1"/>
</dbReference>
<comment type="caution">
    <text evidence="2">The sequence shown here is derived from an EMBL/GenBank/DDBJ whole genome shotgun (WGS) entry which is preliminary data.</text>
</comment>
<gene>
    <name evidence="2" type="ORF">PG994_008723</name>
</gene>
<organism evidence="2 3">
    <name type="scientific">Apiospora phragmitis</name>
    <dbReference type="NCBI Taxonomy" id="2905665"/>
    <lineage>
        <taxon>Eukaryota</taxon>
        <taxon>Fungi</taxon>
        <taxon>Dikarya</taxon>
        <taxon>Ascomycota</taxon>
        <taxon>Pezizomycotina</taxon>
        <taxon>Sordariomycetes</taxon>
        <taxon>Xylariomycetidae</taxon>
        <taxon>Amphisphaeriales</taxon>
        <taxon>Apiosporaceae</taxon>
        <taxon>Apiospora</taxon>
    </lineage>
</organism>
<name>A0ABR1UH98_9PEZI</name>
<proteinExistence type="predicted"/>
<protein>
    <recommendedName>
        <fullName evidence="1">N-acetyltransferase domain-containing protein</fullName>
    </recommendedName>
</protein>
<dbReference type="Pfam" id="PF00583">
    <property type="entry name" value="Acetyltransf_1"/>
    <property type="match status" value="1"/>
</dbReference>
<reference evidence="2 3" key="1">
    <citation type="submission" date="2023-01" db="EMBL/GenBank/DDBJ databases">
        <title>Analysis of 21 Apiospora genomes using comparative genomics revels a genus with tremendous synthesis potential of carbohydrate active enzymes and secondary metabolites.</title>
        <authorList>
            <person name="Sorensen T."/>
        </authorList>
    </citation>
    <scope>NUCLEOTIDE SEQUENCE [LARGE SCALE GENOMIC DNA]</scope>
    <source>
        <strain evidence="2 3">CBS 135458</strain>
    </source>
</reference>
<evidence type="ECO:0000259" key="1">
    <source>
        <dbReference type="PROSITE" id="PS51186"/>
    </source>
</evidence>
<dbReference type="EMBL" id="JAQQWL010000009">
    <property type="protein sequence ID" value="KAK8058275.1"/>
    <property type="molecule type" value="Genomic_DNA"/>
</dbReference>
<accession>A0ABR1UH98</accession>
<dbReference type="SUPFAM" id="SSF55729">
    <property type="entry name" value="Acyl-CoA N-acyltransferases (Nat)"/>
    <property type="match status" value="1"/>
</dbReference>
<dbReference type="PROSITE" id="PS51186">
    <property type="entry name" value="GNAT"/>
    <property type="match status" value="1"/>
</dbReference>
<sequence>IGGFVAVEDDDTTTTATAIEQCSSSSSAQPPASPPRKKILGHVSLRRVGPHSTESGLWNACCLWGVSRLAIDPAVQKRGVGGRLMDYVEREARREGKTLVLGVLDKDVAAIRMYEGRGWVRFGQEEGFAGRDGRLWTMYYYGLSYNDALPSSRGFPKDFLTPGQ</sequence>
<feature type="domain" description="N-acetyltransferase" evidence="1">
    <location>
        <begin position="1"/>
        <end position="146"/>
    </location>
</feature>
<evidence type="ECO:0000313" key="3">
    <source>
        <dbReference type="Proteomes" id="UP001480595"/>
    </source>
</evidence>
<feature type="non-terminal residue" evidence="2">
    <location>
        <position position="1"/>
    </location>
</feature>
<dbReference type="InterPro" id="IPR016181">
    <property type="entry name" value="Acyl_CoA_acyltransferase"/>
</dbReference>
<dbReference type="GeneID" id="92093195"/>
<evidence type="ECO:0000313" key="2">
    <source>
        <dbReference type="EMBL" id="KAK8058275.1"/>
    </source>
</evidence>